<organism evidence="2 3">
    <name type="scientific">Calocera cornea HHB12733</name>
    <dbReference type="NCBI Taxonomy" id="1353952"/>
    <lineage>
        <taxon>Eukaryota</taxon>
        <taxon>Fungi</taxon>
        <taxon>Dikarya</taxon>
        <taxon>Basidiomycota</taxon>
        <taxon>Agaricomycotina</taxon>
        <taxon>Dacrymycetes</taxon>
        <taxon>Dacrymycetales</taxon>
        <taxon>Dacrymycetaceae</taxon>
        <taxon>Calocera</taxon>
    </lineage>
</organism>
<evidence type="ECO:0000256" key="1">
    <source>
        <dbReference type="SAM" id="MobiDB-lite"/>
    </source>
</evidence>
<reference evidence="2 3" key="1">
    <citation type="journal article" date="2016" name="Mol. Biol. Evol.">
        <title>Comparative Genomics of Early-Diverging Mushroom-Forming Fungi Provides Insights into the Origins of Lignocellulose Decay Capabilities.</title>
        <authorList>
            <person name="Nagy L.G."/>
            <person name="Riley R."/>
            <person name="Tritt A."/>
            <person name="Adam C."/>
            <person name="Daum C."/>
            <person name="Floudas D."/>
            <person name="Sun H."/>
            <person name="Yadav J.S."/>
            <person name="Pangilinan J."/>
            <person name="Larsson K.H."/>
            <person name="Matsuura K."/>
            <person name="Barry K."/>
            <person name="Labutti K."/>
            <person name="Kuo R."/>
            <person name="Ohm R.A."/>
            <person name="Bhattacharya S.S."/>
            <person name="Shirouzu T."/>
            <person name="Yoshinaga Y."/>
            <person name="Martin F.M."/>
            <person name="Grigoriev I.V."/>
            <person name="Hibbett D.S."/>
        </authorList>
    </citation>
    <scope>NUCLEOTIDE SEQUENCE [LARGE SCALE GENOMIC DNA]</scope>
    <source>
        <strain evidence="2 3">HHB12733</strain>
    </source>
</reference>
<gene>
    <name evidence="2" type="ORF">CALCODRAFT_9743</name>
</gene>
<feature type="region of interest" description="Disordered" evidence="1">
    <location>
        <begin position="90"/>
        <end position="145"/>
    </location>
</feature>
<dbReference type="AlphaFoldDB" id="A0A165J607"/>
<dbReference type="Proteomes" id="UP000076842">
    <property type="component" value="Unassembled WGS sequence"/>
</dbReference>
<accession>A0A165J607</accession>
<feature type="compositionally biased region" description="Polar residues" evidence="1">
    <location>
        <begin position="109"/>
        <end position="128"/>
    </location>
</feature>
<sequence>MDSFIQCILVHSPSERRAREPPEDPSGSPQRQRPHQTRVLRASGGFPTATVTARRAAGGIRTASLCEKLGISLSHPSAYTAPVASKVLQATTAPAPPPHRRYPHIYASPQASGTPHVQPSDRGSNSAHSRAPGYCPPRDWGSSLA</sequence>
<keyword evidence="3" id="KW-1185">Reference proteome</keyword>
<feature type="compositionally biased region" description="Basic and acidic residues" evidence="1">
    <location>
        <begin position="13"/>
        <end position="22"/>
    </location>
</feature>
<dbReference type="InParanoid" id="A0A165J607"/>
<evidence type="ECO:0000313" key="3">
    <source>
        <dbReference type="Proteomes" id="UP000076842"/>
    </source>
</evidence>
<proteinExistence type="predicted"/>
<feature type="region of interest" description="Disordered" evidence="1">
    <location>
        <begin position="10"/>
        <end position="50"/>
    </location>
</feature>
<name>A0A165J607_9BASI</name>
<protein>
    <submittedName>
        <fullName evidence="2">Uncharacterized protein</fullName>
    </submittedName>
</protein>
<evidence type="ECO:0000313" key="2">
    <source>
        <dbReference type="EMBL" id="KZT61418.1"/>
    </source>
</evidence>
<dbReference type="EMBL" id="KV423923">
    <property type="protein sequence ID" value="KZT61418.1"/>
    <property type="molecule type" value="Genomic_DNA"/>
</dbReference>